<proteinExistence type="predicted"/>
<evidence type="ECO:0000313" key="4">
    <source>
        <dbReference type="Proteomes" id="UP000018454"/>
    </source>
</evidence>
<evidence type="ECO:0000313" key="3">
    <source>
        <dbReference type="EMBL" id="EGE48180.1"/>
    </source>
</evidence>
<gene>
    <name evidence="3" type="ORF">APO_1219</name>
</gene>
<dbReference type="EMBL" id="AEUP01000023">
    <property type="protein sequence ID" value="EGE48180.1"/>
    <property type="molecule type" value="Genomic_DNA"/>
</dbReference>
<evidence type="ECO:0000256" key="1">
    <source>
        <dbReference type="SAM" id="MobiDB-lite"/>
    </source>
</evidence>
<sequence length="97" mass="10416">MLNEEREMKKTLYMCVAVLGLGFVQSASAATWDGGVSRHVEVKNPDQPDTTKGGVWDGGAAKKVKVEDPDTPDTTKGGVWDGGISEHVPVKYPSMPQ</sequence>
<accession>F1YTF6</accession>
<comment type="caution">
    <text evidence="3">The sequence shown here is derived from an EMBL/GenBank/DDBJ whole genome shotgun (WGS) entry which is preliminary data.</text>
</comment>
<feature type="chain" id="PRO_5003277442" evidence="2">
    <location>
        <begin position="30"/>
        <end position="97"/>
    </location>
</feature>
<evidence type="ECO:0000256" key="2">
    <source>
        <dbReference type="SAM" id="SignalP"/>
    </source>
</evidence>
<dbReference type="AlphaFoldDB" id="F1YTF6"/>
<keyword evidence="2" id="KW-0732">Signal</keyword>
<protein>
    <submittedName>
        <fullName evidence="3">Uncharacterized protein</fullName>
    </submittedName>
</protein>
<dbReference type="Proteomes" id="UP000018454">
    <property type="component" value="Unassembled WGS sequence"/>
</dbReference>
<name>F1YTF6_9PROT</name>
<organism evidence="3 4">
    <name type="scientific">Acetobacter pomorum DM001</name>
    <dbReference type="NCBI Taxonomy" id="945681"/>
    <lineage>
        <taxon>Bacteria</taxon>
        <taxon>Pseudomonadati</taxon>
        <taxon>Pseudomonadota</taxon>
        <taxon>Alphaproteobacteria</taxon>
        <taxon>Acetobacterales</taxon>
        <taxon>Acetobacteraceae</taxon>
        <taxon>Acetobacter</taxon>
    </lineage>
</organism>
<feature type="signal peptide" evidence="2">
    <location>
        <begin position="1"/>
        <end position="29"/>
    </location>
</feature>
<feature type="region of interest" description="Disordered" evidence="1">
    <location>
        <begin position="40"/>
        <end position="97"/>
    </location>
</feature>
<reference evidence="3 4" key="1">
    <citation type="journal article" date="2011" name="Science">
        <title>Drosophila microbiome modulates host developmental and metabolic homeostasis via insulin signaling.</title>
        <authorList>
            <person name="Shin S.C."/>
            <person name="Kim S.H."/>
            <person name="You H."/>
            <person name="Kim B."/>
            <person name="Kim A.C."/>
            <person name="Lee K.A."/>
            <person name="Yoon J.H."/>
            <person name="Ryu J.H."/>
            <person name="Lee W.J."/>
        </authorList>
    </citation>
    <scope>NUCLEOTIDE SEQUENCE [LARGE SCALE GENOMIC DNA]</scope>
    <source>
        <strain evidence="3 4">DM001</strain>
    </source>
</reference>